<dbReference type="EMBL" id="UINC01119613">
    <property type="protein sequence ID" value="SVC93564.1"/>
    <property type="molecule type" value="Genomic_DNA"/>
</dbReference>
<keyword evidence="1" id="KW-1133">Transmembrane helix</keyword>
<organism evidence="2">
    <name type="scientific">marine metagenome</name>
    <dbReference type="NCBI Taxonomy" id="408172"/>
    <lineage>
        <taxon>unclassified sequences</taxon>
        <taxon>metagenomes</taxon>
        <taxon>ecological metagenomes</taxon>
    </lineage>
</organism>
<gene>
    <name evidence="2" type="ORF">METZ01_LOCUS346418</name>
</gene>
<feature type="transmembrane region" description="Helical" evidence="1">
    <location>
        <begin position="174"/>
        <end position="200"/>
    </location>
</feature>
<keyword evidence="1" id="KW-0812">Transmembrane</keyword>
<evidence type="ECO:0000256" key="1">
    <source>
        <dbReference type="SAM" id="Phobius"/>
    </source>
</evidence>
<protein>
    <submittedName>
        <fullName evidence="2">Uncharacterized protein</fullName>
    </submittedName>
</protein>
<name>A0A382R736_9ZZZZ</name>
<keyword evidence="1" id="KW-0472">Membrane</keyword>
<proteinExistence type="predicted"/>
<reference evidence="2" key="1">
    <citation type="submission" date="2018-05" db="EMBL/GenBank/DDBJ databases">
        <authorList>
            <person name="Lanie J.A."/>
            <person name="Ng W.-L."/>
            <person name="Kazmierczak K.M."/>
            <person name="Andrzejewski T.M."/>
            <person name="Davidsen T.M."/>
            <person name="Wayne K.J."/>
            <person name="Tettelin H."/>
            <person name="Glass J.I."/>
            <person name="Rusch D."/>
            <person name="Podicherti R."/>
            <person name="Tsui H.-C.T."/>
            <person name="Winkler M.E."/>
        </authorList>
    </citation>
    <scope>NUCLEOTIDE SEQUENCE</scope>
</reference>
<evidence type="ECO:0000313" key="2">
    <source>
        <dbReference type="EMBL" id="SVC93564.1"/>
    </source>
</evidence>
<dbReference type="AlphaFoldDB" id="A0A382R736"/>
<accession>A0A382R736</accession>
<sequence length="225" mass="24954">MRQKNRLAIAAAIILILSFLQGVSADRSDATEHNKIIDEDGFEVNWLITEIGEPVEIWIDSISGVNGSEAHAIDVYIVTSDEYWDHFCGGEGNQFADEFSPRYSKEKLQISELPFHFTYTPTSDDSLQLLLDNCNNQRESDWGSESGESVDSVQVLYAIDDQTDELAEGVATGLLAICGGGMILVCGIPLLLAVIIIVLLRRRKQEVIVIHQQPNQQGYQMPPSN</sequence>